<dbReference type="SMART" id="SM00835">
    <property type="entry name" value="Cupin_1"/>
    <property type="match status" value="2"/>
</dbReference>
<dbReference type="InterPro" id="IPR050253">
    <property type="entry name" value="Seed_Storage-Functional"/>
</dbReference>
<protein>
    <recommendedName>
        <fullName evidence="4">Cupin type-1 domain-containing protein</fullName>
    </recommendedName>
</protein>
<dbReference type="InterPro" id="IPR014710">
    <property type="entry name" value="RmlC-like_jellyroll"/>
</dbReference>
<accession>A0AAV5I9F8</accession>
<dbReference type="CDD" id="cd02245">
    <property type="entry name" value="cupin_7S_vicilin-like_C"/>
    <property type="match status" value="1"/>
</dbReference>
<evidence type="ECO:0000259" key="4">
    <source>
        <dbReference type="SMART" id="SM00835"/>
    </source>
</evidence>
<dbReference type="SUPFAM" id="SSF51182">
    <property type="entry name" value="RmlC-like cupins"/>
    <property type="match status" value="1"/>
</dbReference>
<keyword evidence="6" id="KW-1185">Reference proteome</keyword>
<dbReference type="EMBL" id="BPVZ01000008">
    <property type="protein sequence ID" value="GKU94573.1"/>
    <property type="molecule type" value="Genomic_DNA"/>
</dbReference>
<dbReference type="PANTHER" id="PTHR31189:SF7">
    <property type="entry name" value="OS03G0197300 PROTEIN"/>
    <property type="match status" value="1"/>
</dbReference>
<evidence type="ECO:0000313" key="6">
    <source>
        <dbReference type="Proteomes" id="UP001054252"/>
    </source>
</evidence>
<organism evidence="5 6">
    <name type="scientific">Rubroshorea leprosula</name>
    <dbReference type="NCBI Taxonomy" id="152421"/>
    <lineage>
        <taxon>Eukaryota</taxon>
        <taxon>Viridiplantae</taxon>
        <taxon>Streptophyta</taxon>
        <taxon>Embryophyta</taxon>
        <taxon>Tracheophyta</taxon>
        <taxon>Spermatophyta</taxon>
        <taxon>Magnoliopsida</taxon>
        <taxon>eudicotyledons</taxon>
        <taxon>Gunneridae</taxon>
        <taxon>Pentapetalae</taxon>
        <taxon>rosids</taxon>
        <taxon>malvids</taxon>
        <taxon>Malvales</taxon>
        <taxon>Dipterocarpaceae</taxon>
        <taxon>Rubroshorea</taxon>
    </lineage>
</organism>
<feature type="compositionally biased region" description="Basic and acidic residues" evidence="2">
    <location>
        <begin position="425"/>
        <end position="606"/>
    </location>
</feature>
<dbReference type="PANTHER" id="PTHR31189">
    <property type="entry name" value="OS03G0336100 PROTEIN-RELATED"/>
    <property type="match status" value="1"/>
</dbReference>
<dbReference type="Pfam" id="PF00190">
    <property type="entry name" value="Cupin_1"/>
    <property type="match status" value="1"/>
</dbReference>
<gene>
    <name evidence="5" type="ORF">SLEP1_g8044</name>
</gene>
<feature type="region of interest" description="Disordered" evidence="2">
    <location>
        <begin position="423"/>
        <end position="626"/>
    </location>
</feature>
<dbReference type="AlphaFoldDB" id="A0AAV5I9F8"/>
<feature type="chain" id="PRO_5043360683" description="Cupin type-1 domain-containing protein" evidence="3">
    <location>
        <begin position="27"/>
        <end position="626"/>
    </location>
</feature>
<sequence>MTKPFLFAPFSFLAISFFLLLNPTAALPGHDSTAGSMVKKSQRTILVETQYGQVSEVNISTGENGPYHLEFITLDPNSLFLPVLLHADMVFYVHTGSGTLSWADDDETKTVNLRRGDIYRLQPGSVFYVQSNVDPEMEKLRIHAFFSNADDASFEASIGAYSSLVDLVFGFHTKTLQSAFKVPEEVIEAMRNTTRPPVIVHVASKKRMTFRELEARFLKTILGGNRGDFFDFDNKKKKKKTKVYNIFEAGPDFKNCYGWSATVDSQDLRFLKGSNVGVFMVNLTKGSMMGPHWNPSATEIAVVLQGEGMVRMVCSSRGKQSKCKNMSFRVKEGDVFAVSRFHPMAQMSFNNDSLIFMGFSTTTKKNYPQFIAGKRSVLQVMDKRILALCFNVTNTTLDQIVSQQQDSLILDCTSCAEEEASIMEEEIRREEKKEEEKARREEEERQQREKEQEQKQEEEEARKREKEEEEARKREEEEARKREEEEEEEARRQEEERRQREKEQEQKREEEESRKREEEEEAKKREEEEQEEARQREEEEEARRQQERKREEEEREKKIGEEEGKQWEEEEASQRAEKRRREEAKAWEQEEVRKQEKERKTMGREEEEKEEWGEPETTLKRGAFWI</sequence>
<proteinExistence type="predicted"/>
<evidence type="ECO:0000256" key="2">
    <source>
        <dbReference type="SAM" id="MobiDB-lite"/>
    </source>
</evidence>
<evidence type="ECO:0000256" key="3">
    <source>
        <dbReference type="SAM" id="SignalP"/>
    </source>
</evidence>
<reference evidence="5 6" key="1">
    <citation type="journal article" date="2021" name="Commun. Biol.">
        <title>The genome of Shorea leprosula (Dipterocarpaceae) highlights the ecological relevance of drought in aseasonal tropical rainforests.</title>
        <authorList>
            <person name="Ng K.K.S."/>
            <person name="Kobayashi M.J."/>
            <person name="Fawcett J.A."/>
            <person name="Hatakeyama M."/>
            <person name="Paape T."/>
            <person name="Ng C.H."/>
            <person name="Ang C.C."/>
            <person name="Tnah L.H."/>
            <person name="Lee C.T."/>
            <person name="Nishiyama T."/>
            <person name="Sese J."/>
            <person name="O'Brien M.J."/>
            <person name="Copetti D."/>
            <person name="Mohd Noor M.I."/>
            <person name="Ong R.C."/>
            <person name="Putra M."/>
            <person name="Sireger I.Z."/>
            <person name="Indrioko S."/>
            <person name="Kosugi Y."/>
            <person name="Izuno A."/>
            <person name="Isagi Y."/>
            <person name="Lee S.L."/>
            <person name="Shimizu K.K."/>
        </authorList>
    </citation>
    <scope>NUCLEOTIDE SEQUENCE [LARGE SCALE GENOMIC DNA]</scope>
    <source>
        <strain evidence="5">214</strain>
    </source>
</reference>
<feature type="signal peptide" evidence="3">
    <location>
        <begin position="1"/>
        <end position="26"/>
    </location>
</feature>
<dbReference type="InterPro" id="IPR006045">
    <property type="entry name" value="Cupin_1"/>
</dbReference>
<comment type="caution">
    <text evidence="5">The sequence shown here is derived from an EMBL/GenBank/DDBJ whole genome shotgun (WGS) entry which is preliminary data.</text>
</comment>
<dbReference type="Proteomes" id="UP001054252">
    <property type="component" value="Unassembled WGS sequence"/>
</dbReference>
<evidence type="ECO:0000256" key="1">
    <source>
        <dbReference type="ARBA" id="ARBA00022729"/>
    </source>
</evidence>
<dbReference type="CDD" id="cd02244">
    <property type="entry name" value="cupin_7S_vicilin-like_N"/>
    <property type="match status" value="1"/>
</dbReference>
<name>A0AAV5I9F8_9ROSI</name>
<dbReference type="Gene3D" id="2.60.120.10">
    <property type="entry name" value="Jelly Rolls"/>
    <property type="match status" value="2"/>
</dbReference>
<feature type="domain" description="Cupin type-1" evidence="4">
    <location>
        <begin position="36"/>
        <end position="188"/>
    </location>
</feature>
<evidence type="ECO:0000313" key="5">
    <source>
        <dbReference type="EMBL" id="GKU94573.1"/>
    </source>
</evidence>
<keyword evidence="1 3" id="KW-0732">Signal</keyword>
<feature type="domain" description="Cupin type-1" evidence="4">
    <location>
        <begin position="244"/>
        <end position="398"/>
    </location>
</feature>
<dbReference type="InterPro" id="IPR011051">
    <property type="entry name" value="RmlC_Cupin_sf"/>
</dbReference>